<keyword evidence="3 6" id="KW-0489">Methyltransferase</keyword>
<evidence type="ECO:0000256" key="5">
    <source>
        <dbReference type="ARBA" id="ARBA00022691"/>
    </source>
</evidence>
<feature type="binding site" evidence="6">
    <location>
        <position position="79"/>
    </location>
    <ligand>
        <name>S-adenosyl-L-methionine</name>
        <dbReference type="ChEBI" id="CHEBI:59789"/>
    </ligand>
</feature>
<comment type="caution">
    <text evidence="7">The sequence shown here is derived from an EMBL/GenBank/DDBJ whole genome shotgun (WGS) entry which is preliminary data.</text>
</comment>
<comment type="caution">
    <text evidence="6">Lacks conserved residue(s) required for the propagation of feature annotation.</text>
</comment>
<evidence type="ECO:0000256" key="3">
    <source>
        <dbReference type="ARBA" id="ARBA00022603"/>
    </source>
</evidence>
<dbReference type="HAMAP" id="MF_00074">
    <property type="entry name" value="16SrRNA_methyltr_G"/>
    <property type="match status" value="1"/>
</dbReference>
<dbReference type="PANTHER" id="PTHR31760">
    <property type="entry name" value="S-ADENOSYL-L-METHIONINE-DEPENDENT METHYLTRANSFERASES SUPERFAMILY PROTEIN"/>
    <property type="match status" value="1"/>
</dbReference>
<reference evidence="7 8" key="1">
    <citation type="submission" date="2020-07" db="EMBL/GenBank/DDBJ databases">
        <title>Genomic Encyclopedia of Type Strains, Phase IV (KMG-V): Genome sequencing to study the core and pangenomes of soil and plant-associated prokaryotes.</title>
        <authorList>
            <person name="Whitman W."/>
        </authorList>
    </citation>
    <scope>NUCLEOTIDE SEQUENCE [LARGE SCALE GENOMIC DNA]</scope>
    <source>
        <strain evidence="7 8">AN3</strain>
    </source>
</reference>
<name>A0A839EG32_9HYPH</name>
<dbReference type="GO" id="GO:0005829">
    <property type="term" value="C:cytosol"/>
    <property type="evidence" value="ECO:0007669"/>
    <property type="project" value="TreeGrafter"/>
</dbReference>
<feature type="binding site" evidence="6">
    <location>
        <position position="143"/>
    </location>
    <ligand>
        <name>S-adenosyl-L-methionine</name>
        <dbReference type="ChEBI" id="CHEBI:59789"/>
    </ligand>
</feature>
<dbReference type="EC" id="2.1.1.170" evidence="6"/>
<feature type="binding site" evidence="6">
    <location>
        <position position="74"/>
    </location>
    <ligand>
        <name>S-adenosyl-L-methionine</name>
        <dbReference type="ChEBI" id="CHEBI:59789"/>
    </ligand>
</feature>
<organism evidence="7 8">
    <name type="scientific">Phyllobacterium myrsinacearum</name>
    <dbReference type="NCBI Taxonomy" id="28101"/>
    <lineage>
        <taxon>Bacteria</taxon>
        <taxon>Pseudomonadati</taxon>
        <taxon>Pseudomonadota</taxon>
        <taxon>Alphaproteobacteria</taxon>
        <taxon>Hyphomicrobiales</taxon>
        <taxon>Phyllobacteriaceae</taxon>
        <taxon>Phyllobacterium</taxon>
    </lineage>
</organism>
<protein>
    <recommendedName>
        <fullName evidence="6">Ribosomal RNA small subunit methyltransferase G</fullName>
        <ecNumber evidence="6">2.1.1.170</ecNumber>
    </recommendedName>
    <alternativeName>
        <fullName evidence="6">16S rRNA 7-methylguanosine methyltransferase</fullName>
        <shortName evidence="6">16S rRNA m7G methyltransferase</shortName>
    </alternativeName>
</protein>
<gene>
    <name evidence="6" type="primary">rsmG</name>
    <name evidence="7" type="ORF">FHW16_001544</name>
</gene>
<dbReference type="InterPro" id="IPR029063">
    <property type="entry name" value="SAM-dependent_MTases_sf"/>
</dbReference>
<sequence>MSDWREKRLRQVLPTVSRETVTQLIGFEDLFRKWSKAINLASPATLDELWERHIIDSVQLYPLLPNAKRWLDLGSGGGFPGVILAILLKETGGGRIDLVESNGKKAAFLRTALAQFSTPGTIYPARIDAMWGKIPTPDVITARALAPLNELFALTEPWLSAGATALFQKGRDYRREIEESRDGWTFDLVQHASVVDNESVVLQIRNVRRNKR</sequence>
<dbReference type="SUPFAM" id="SSF53335">
    <property type="entry name" value="S-adenosyl-L-methionine-dependent methyltransferases"/>
    <property type="match status" value="1"/>
</dbReference>
<dbReference type="Proteomes" id="UP000549052">
    <property type="component" value="Unassembled WGS sequence"/>
</dbReference>
<dbReference type="NCBIfam" id="TIGR00138">
    <property type="entry name" value="rsmG_gidB"/>
    <property type="match status" value="1"/>
</dbReference>
<dbReference type="Pfam" id="PF02527">
    <property type="entry name" value="GidB"/>
    <property type="match status" value="1"/>
</dbReference>
<evidence type="ECO:0000256" key="2">
    <source>
        <dbReference type="ARBA" id="ARBA00022552"/>
    </source>
</evidence>
<evidence type="ECO:0000256" key="1">
    <source>
        <dbReference type="ARBA" id="ARBA00022490"/>
    </source>
</evidence>
<evidence type="ECO:0000256" key="4">
    <source>
        <dbReference type="ARBA" id="ARBA00022679"/>
    </source>
</evidence>
<comment type="function">
    <text evidence="6">Specifically methylates the N7 position of guanine in position 527 of 16S rRNA.</text>
</comment>
<dbReference type="RefSeq" id="WP_182548464.1">
    <property type="nucleotide sequence ID" value="NZ_JACGXN010000001.1"/>
</dbReference>
<dbReference type="Gene3D" id="3.40.50.150">
    <property type="entry name" value="Vaccinia Virus protein VP39"/>
    <property type="match status" value="1"/>
</dbReference>
<evidence type="ECO:0000313" key="8">
    <source>
        <dbReference type="Proteomes" id="UP000549052"/>
    </source>
</evidence>
<accession>A0A839EG32</accession>
<comment type="similarity">
    <text evidence="6">Belongs to the methyltransferase superfamily. RNA methyltransferase RsmG family.</text>
</comment>
<keyword evidence="8" id="KW-1185">Reference proteome</keyword>
<evidence type="ECO:0000313" key="7">
    <source>
        <dbReference type="EMBL" id="MBA8877862.1"/>
    </source>
</evidence>
<keyword evidence="4 6" id="KW-0808">Transferase</keyword>
<evidence type="ECO:0000256" key="6">
    <source>
        <dbReference type="HAMAP-Rule" id="MF_00074"/>
    </source>
</evidence>
<keyword evidence="2 6" id="KW-0698">rRNA processing</keyword>
<dbReference type="AlphaFoldDB" id="A0A839EG32"/>
<keyword evidence="1 6" id="KW-0963">Cytoplasm</keyword>
<dbReference type="GO" id="GO:0070043">
    <property type="term" value="F:rRNA (guanine-N7-)-methyltransferase activity"/>
    <property type="evidence" value="ECO:0007669"/>
    <property type="project" value="UniProtKB-UniRule"/>
</dbReference>
<dbReference type="PIRSF" id="PIRSF003078">
    <property type="entry name" value="GidB"/>
    <property type="match status" value="1"/>
</dbReference>
<comment type="subcellular location">
    <subcellularLocation>
        <location evidence="6">Cytoplasm</location>
    </subcellularLocation>
</comment>
<dbReference type="EMBL" id="JACGXN010000001">
    <property type="protein sequence ID" value="MBA8877862.1"/>
    <property type="molecule type" value="Genomic_DNA"/>
</dbReference>
<keyword evidence="5 6" id="KW-0949">S-adenosyl-L-methionine</keyword>
<comment type="catalytic activity">
    <reaction evidence="6">
        <text>guanosine(527) in 16S rRNA + S-adenosyl-L-methionine = N(7)-methylguanosine(527) in 16S rRNA + S-adenosyl-L-homocysteine</text>
        <dbReference type="Rhea" id="RHEA:42732"/>
        <dbReference type="Rhea" id="RHEA-COMP:10209"/>
        <dbReference type="Rhea" id="RHEA-COMP:10210"/>
        <dbReference type="ChEBI" id="CHEBI:57856"/>
        <dbReference type="ChEBI" id="CHEBI:59789"/>
        <dbReference type="ChEBI" id="CHEBI:74269"/>
        <dbReference type="ChEBI" id="CHEBI:74480"/>
        <dbReference type="EC" id="2.1.1.170"/>
    </reaction>
</comment>
<dbReference type="PANTHER" id="PTHR31760:SF0">
    <property type="entry name" value="S-ADENOSYL-L-METHIONINE-DEPENDENT METHYLTRANSFERASES SUPERFAMILY PROTEIN"/>
    <property type="match status" value="1"/>
</dbReference>
<proteinExistence type="inferred from homology"/>
<dbReference type="InterPro" id="IPR003682">
    <property type="entry name" value="rRNA_ssu_MeTfrase_G"/>
</dbReference>